<dbReference type="PANTHER" id="PTHR10589:SF17">
    <property type="entry name" value="UBIQUITIN CARBOXYL-TERMINAL HYDROLASE"/>
    <property type="match status" value="1"/>
</dbReference>
<dbReference type="FunFam" id="3.40.532.10:FF:000006">
    <property type="entry name" value="Ubiquitin carboxyl-terminal hydrolase"/>
    <property type="match status" value="1"/>
</dbReference>
<feature type="active site" description="Nucleophile" evidence="7">
    <location>
        <position position="96"/>
    </location>
</feature>
<dbReference type="CDD" id="cd09616">
    <property type="entry name" value="Peptidase_C12_UCH_L1_L3"/>
    <property type="match status" value="1"/>
</dbReference>
<evidence type="ECO:0000256" key="6">
    <source>
        <dbReference type="ARBA" id="ARBA00022807"/>
    </source>
</evidence>
<evidence type="ECO:0000256" key="5">
    <source>
        <dbReference type="ARBA" id="ARBA00022801"/>
    </source>
</evidence>
<dbReference type="KEGG" id="yli:2908919"/>
<dbReference type="GO" id="GO:0016579">
    <property type="term" value="P:protein deubiquitination"/>
    <property type="evidence" value="ECO:0007669"/>
    <property type="project" value="TreeGrafter"/>
</dbReference>
<evidence type="ECO:0000313" key="13">
    <source>
        <dbReference type="Proteomes" id="UP000256601"/>
    </source>
</evidence>
<reference evidence="10 12" key="1">
    <citation type="journal article" date="2016" name="PLoS ONE">
        <title>Sequence Assembly of Yarrowia lipolytica Strain W29/CLIB89 Shows Transposable Element Diversity.</title>
        <authorList>
            <person name="Magnan C."/>
            <person name="Yu J."/>
            <person name="Chang I."/>
            <person name="Jahn E."/>
            <person name="Kanomata Y."/>
            <person name="Wu J."/>
            <person name="Zeller M."/>
            <person name="Oakes M."/>
            <person name="Baldi P."/>
            <person name="Sandmeyer S."/>
        </authorList>
    </citation>
    <scope>NUCLEOTIDE SEQUENCE [LARGE SCALE GENOMIC DNA]</scope>
    <source>
        <strain evidence="10">CLIB89</strain>
        <strain evidence="12">CLIB89(W29)</strain>
    </source>
</reference>
<evidence type="ECO:0000256" key="3">
    <source>
        <dbReference type="ARBA" id="ARBA00022670"/>
    </source>
</evidence>
<dbReference type="InterPro" id="IPR038765">
    <property type="entry name" value="Papain-like_cys_pep_sf"/>
</dbReference>
<comment type="similarity">
    <text evidence="2 7 8">Belongs to the peptidase C12 family.</text>
</comment>
<feature type="site" description="Transition state stabilizer" evidence="7">
    <location>
        <position position="90"/>
    </location>
</feature>
<dbReference type="SUPFAM" id="SSF54001">
    <property type="entry name" value="Cysteine proteinases"/>
    <property type="match status" value="1"/>
</dbReference>
<accession>A0A1D8NNM0</accession>
<dbReference type="EMBL" id="KZ859030">
    <property type="protein sequence ID" value="RDW24523.1"/>
    <property type="molecule type" value="Genomic_DNA"/>
</dbReference>
<dbReference type="InterPro" id="IPR057254">
    <property type="entry name" value="UCH_AS"/>
</dbReference>
<evidence type="ECO:0000259" key="9">
    <source>
        <dbReference type="PROSITE" id="PS52048"/>
    </source>
</evidence>
<dbReference type="Pfam" id="PF01088">
    <property type="entry name" value="Peptidase_C12"/>
    <property type="match status" value="1"/>
</dbReference>
<dbReference type="GO" id="GO:0005737">
    <property type="term" value="C:cytoplasm"/>
    <property type="evidence" value="ECO:0007669"/>
    <property type="project" value="TreeGrafter"/>
</dbReference>
<keyword evidence="3 7" id="KW-0645">Protease</keyword>
<dbReference type="eggNOG" id="KOG1415">
    <property type="taxonomic scope" value="Eukaryota"/>
</dbReference>
<evidence type="ECO:0000256" key="4">
    <source>
        <dbReference type="ARBA" id="ARBA00022786"/>
    </source>
</evidence>
<evidence type="ECO:0000256" key="1">
    <source>
        <dbReference type="ARBA" id="ARBA00000707"/>
    </source>
</evidence>
<evidence type="ECO:0000313" key="11">
    <source>
        <dbReference type="EMBL" id="RDW24523.1"/>
    </source>
</evidence>
<name>A0A1D8NNM0_YARLL</name>
<keyword evidence="5 7" id="KW-0378">Hydrolase</keyword>
<dbReference type="EMBL" id="CP017558">
    <property type="protein sequence ID" value="AOW07237.1"/>
    <property type="molecule type" value="Genomic_DNA"/>
</dbReference>
<feature type="domain" description="UCH catalytic" evidence="9">
    <location>
        <begin position="4"/>
        <end position="236"/>
    </location>
</feature>
<proteinExistence type="inferred from homology"/>
<dbReference type="OMA" id="IDLHYVC"/>
<protein>
    <recommendedName>
        <fullName evidence="8">Ubiquitin carboxyl-terminal hydrolase</fullName>
        <ecNumber evidence="8">3.4.19.12</ecNumber>
    </recommendedName>
</protein>
<dbReference type="Proteomes" id="UP000182444">
    <property type="component" value="Chromosome 1F"/>
</dbReference>
<dbReference type="GeneID" id="2908919"/>
<dbReference type="VEuPathDB" id="FungiDB:YALI0_F15697g"/>
<keyword evidence="6 7" id="KW-0788">Thiol protease</keyword>
<dbReference type="Proteomes" id="UP000256601">
    <property type="component" value="Unassembled WGS sequence"/>
</dbReference>
<comment type="catalytic activity">
    <reaction evidence="1 7 8">
        <text>Thiol-dependent hydrolysis of ester, thioester, amide, peptide and isopeptide bonds formed by the C-terminal Gly of ubiquitin (a 76-residue protein attached to proteins as an intracellular targeting signal).</text>
        <dbReference type="EC" id="3.4.19.12"/>
    </reaction>
</comment>
<evidence type="ECO:0000256" key="8">
    <source>
        <dbReference type="RuleBase" id="RU361215"/>
    </source>
</evidence>
<evidence type="ECO:0000256" key="2">
    <source>
        <dbReference type="ARBA" id="ARBA00009326"/>
    </source>
</evidence>
<feature type="active site" description="Proton donor" evidence="7">
    <location>
        <position position="171"/>
    </location>
</feature>
<gene>
    <name evidence="11" type="ORF">B0I71DRAFT_134111</name>
    <name evidence="10" type="ORF">YALI1_F21174g</name>
</gene>
<dbReference type="AlphaFoldDB" id="A0A1D8NNM0"/>
<feature type="site" description="Important for enzyme activity" evidence="7">
    <location>
        <position position="188"/>
    </location>
</feature>
<dbReference type="Gene3D" id="3.40.532.10">
    <property type="entry name" value="Peptidase C12, ubiquitin carboxyl-terminal hydrolase"/>
    <property type="match status" value="1"/>
</dbReference>
<sequence length="237" mass="25798">MTKSFVPLECNPEVFGGLLDAWGVSKGSFHDVFSIDEPELLAFIPRPVAALILVFPISKEYEAYREQADAAAPDYDPTTARSEGANWWPQTITNACGTMALLHSVANGLPPSAVPENSLIGQIVAQSDTLSTNEARAKLLEDSEPFEAAHVSVCDEGETDAPAADDPIDFHYVALVKSQKNGHLYELDGRRKGPIDLGQLQEGEDALSQLSLNKVREFMEREKESGGYFSIIALSED</sequence>
<dbReference type="PRINTS" id="PR00707">
    <property type="entry name" value="UBCTHYDRLASE"/>
</dbReference>
<dbReference type="EC" id="3.4.19.12" evidence="8"/>
<evidence type="ECO:0000313" key="12">
    <source>
        <dbReference type="Proteomes" id="UP000182444"/>
    </source>
</evidence>
<dbReference type="InterPro" id="IPR036959">
    <property type="entry name" value="Peptidase_C12_UCH_sf"/>
</dbReference>
<dbReference type="PANTHER" id="PTHR10589">
    <property type="entry name" value="UBIQUITIN CARBOXYL-TERMINAL HYDROLASE"/>
    <property type="match status" value="1"/>
</dbReference>
<dbReference type="VEuPathDB" id="FungiDB:YALI1_F21174g"/>
<reference evidence="11 13" key="2">
    <citation type="submission" date="2018-07" db="EMBL/GenBank/DDBJ databases">
        <title>Draft Genome Assemblies for Five Robust Yarrowia lipolytica Strains Exhibiting High Lipid Production and Pentose Sugar Utilization and Sugar Alcohol Secretion from Undetoxified Lignocellulosic Biomass Hydrolysates.</title>
        <authorList>
            <consortium name="DOE Joint Genome Institute"/>
            <person name="Walker C."/>
            <person name="Ryu S."/>
            <person name="Na H."/>
            <person name="Zane M."/>
            <person name="LaButti K."/>
            <person name="Lipzen A."/>
            <person name="Haridas S."/>
            <person name="Barry K."/>
            <person name="Grigoriev I.V."/>
            <person name="Quarterman J."/>
            <person name="Slininger P."/>
            <person name="Dien B."/>
            <person name="Trinh C.T."/>
        </authorList>
    </citation>
    <scope>NUCLEOTIDE SEQUENCE [LARGE SCALE GENOMIC DNA]</scope>
    <source>
        <strain evidence="11 13">YB392</strain>
    </source>
</reference>
<dbReference type="InterPro" id="IPR001578">
    <property type="entry name" value="Peptidase_C12_UCH"/>
</dbReference>
<evidence type="ECO:0000256" key="7">
    <source>
        <dbReference type="PROSITE-ProRule" id="PRU01393"/>
    </source>
</evidence>
<organism evidence="10 12">
    <name type="scientific">Yarrowia lipolytica</name>
    <name type="common">Candida lipolytica</name>
    <dbReference type="NCBI Taxonomy" id="4952"/>
    <lineage>
        <taxon>Eukaryota</taxon>
        <taxon>Fungi</taxon>
        <taxon>Dikarya</taxon>
        <taxon>Ascomycota</taxon>
        <taxon>Saccharomycotina</taxon>
        <taxon>Dipodascomycetes</taxon>
        <taxon>Dipodascales</taxon>
        <taxon>Dipodascales incertae sedis</taxon>
        <taxon>Yarrowia</taxon>
    </lineage>
</organism>
<dbReference type="GO" id="GO:0006511">
    <property type="term" value="P:ubiquitin-dependent protein catabolic process"/>
    <property type="evidence" value="ECO:0007669"/>
    <property type="project" value="UniProtKB-UniRule"/>
</dbReference>
<dbReference type="GO" id="GO:0004843">
    <property type="term" value="F:cysteine-type deubiquitinase activity"/>
    <property type="evidence" value="ECO:0007669"/>
    <property type="project" value="UniProtKB-UniRule"/>
</dbReference>
<dbReference type="PROSITE" id="PS00140">
    <property type="entry name" value="UCH_1"/>
    <property type="match status" value="1"/>
</dbReference>
<dbReference type="PROSITE" id="PS52048">
    <property type="entry name" value="UCH_DOMAIN"/>
    <property type="match status" value="1"/>
</dbReference>
<keyword evidence="4 7" id="KW-0833">Ubl conjugation pathway</keyword>
<evidence type="ECO:0000313" key="10">
    <source>
        <dbReference type="EMBL" id="AOW07237.1"/>
    </source>
</evidence>